<accession>A0A0C3FCX4</accession>
<dbReference type="PANTHER" id="PTHR11614">
    <property type="entry name" value="PHOSPHOLIPASE-RELATED"/>
    <property type="match status" value="1"/>
</dbReference>
<evidence type="ECO:0000313" key="2">
    <source>
        <dbReference type="EMBL" id="KIM82545.1"/>
    </source>
</evidence>
<gene>
    <name evidence="2" type="ORF">PILCRDRAFT_465778</name>
</gene>
<dbReference type="HOGENOM" id="CLU_026209_5_2_1"/>
<evidence type="ECO:0000313" key="3">
    <source>
        <dbReference type="Proteomes" id="UP000054166"/>
    </source>
</evidence>
<reference evidence="3" key="2">
    <citation type="submission" date="2015-01" db="EMBL/GenBank/DDBJ databases">
        <title>Evolutionary Origins and Diversification of the Mycorrhizal Mutualists.</title>
        <authorList>
            <consortium name="DOE Joint Genome Institute"/>
            <consortium name="Mycorrhizal Genomics Consortium"/>
            <person name="Kohler A."/>
            <person name="Kuo A."/>
            <person name="Nagy L.G."/>
            <person name="Floudas D."/>
            <person name="Copeland A."/>
            <person name="Barry K.W."/>
            <person name="Cichocki N."/>
            <person name="Veneault-Fourrey C."/>
            <person name="LaButti K."/>
            <person name="Lindquist E.A."/>
            <person name="Lipzen A."/>
            <person name="Lundell T."/>
            <person name="Morin E."/>
            <person name="Murat C."/>
            <person name="Riley R."/>
            <person name="Ohm R."/>
            <person name="Sun H."/>
            <person name="Tunlid A."/>
            <person name="Henrissat B."/>
            <person name="Grigoriev I.V."/>
            <person name="Hibbett D.S."/>
            <person name="Martin F."/>
        </authorList>
    </citation>
    <scope>NUCLEOTIDE SEQUENCE [LARGE SCALE GENOMIC DNA]</scope>
    <source>
        <strain evidence="3">F 1598</strain>
    </source>
</reference>
<reference evidence="2 3" key="1">
    <citation type="submission" date="2014-04" db="EMBL/GenBank/DDBJ databases">
        <authorList>
            <consortium name="DOE Joint Genome Institute"/>
            <person name="Kuo A."/>
            <person name="Tarkka M."/>
            <person name="Buscot F."/>
            <person name="Kohler A."/>
            <person name="Nagy L.G."/>
            <person name="Floudas D."/>
            <person name="Copeland A."/>
            <person name="Barry K.W."/>
            <person name="Cichocki N."/>
            <person name="Veneault-Fourrey C."/>
            <person name="LaButti K."/>
            <person name="Lindquist E.A."/>
            <person name="Lipzen A."/>
            <person name="Lundell T."/>
            <person name="Morin E."/>
            <person name="Murat C."/>
            <person name="Sun H."/>
            <person name="Tunlid A."/>
            <person name="Henrissat B."/>
            <person name="Grigoriev I.V."/>
            <person name="Hibbett D.S."/>
            <person name="Martin F."/>
            <person name="Nordberg H.P."/>
            <person name="Cantor M.N."/>
            <person name="Hua S.X."/>
        </authorList>
    </citation>
    <scope>NUCLEOTIDE SEQUENCE [LARGE SCALE GENOMIC DNA]</scope>
    <source>
        <strain evidence="2 3">F 1598</strain>
    </source>
</reference>
<dbReference type="EMBL" id="KN832994">
    <property type="protein sequence ID" value="KIM82545.1"/>
    <property type="molecule type" value="Genomic_DNA"/>
</dbReference>
<dbReference type="Proteomes" id="UP000054166">
    <property type="component" value="Unassembled WGS sequence"/>
</dbReference>
<keyword evidence="3" id="KW-1185">Reference proteome</keyword>
<dbReference type="STRING" id="765440.A0A0C3FCX4"/>
<evidence type="ECO:0000259" key="1">
    <source>
        <dbReference type="Pfam" id="PF12146"/>
    </source>
</evidence>
<sequence length="328" mass="35802">MTSSTPYTESYIVGPQNTQFYTRTYLSTNPKALLIAVHGFNEHIGRFTHFHASFAQRGIAVFAFDQRGFGLTAQKKENGGGKKYAQTSWREQLEDIEWAVKEGRRVEGCGDVPVFMMGNSMGGALTLAFSTRTHPAWPHPSTETVSLLSGAIVSSPFIVLTQPANRLQQWIGTKLALVAPRVIIPAVVKGSDLSHDPKVGEAYTNDPLIRQVGSLRGVADMLGGGEQLLENDYKNWPKGLPLLLIHGTDDRVTSYKATQSFYDNVVADDKKLSLYEGAYHEIQNEPDGVKEKMAEECITWIEARLSGASSAPATAGTNAKATTPVSKL</sequence>
<dbReference type="InterPro" id="IPR051044">
    <property type="entry name" value="MAG_DAG_Lipase"/>
</dbReference>
<dbReference type="InterPro" id="IPR022742">
    <property type="entry name" value="Hydrolase_4"/>
</dbReference>
<dbReference type="Pfam" id="PF12146">
    <property type="entry name" value="Hydrolase_4"/>
    <property type="match status" value="1"/>
</dbReference>
<dbReference type="InParanoid" id="A0A0C3FCX4"/>
<protein>
    <recommendedName>
        <fullName evidence="1">Serine aminopeptidase S33 domain-containing protein</fullName>
    </recommendedName>
</protein>
<dbReference type="InterPro" id="IPR029058">
    <property type="entry name" value="AB_hydrolase_fold"/>
</dbReference>
<dbReference type="FunCoup" id="A0A0C3FCX4">
    <property type="interactions" value="134"/>
</dbReference>
<dbReference type="Gene3D" id="3.40.50.1820">
    <property type="entry name" value="alpha/beta hydrolase"/>
    <property type="match status" value="1"/>
</dbReference>
<organism evidence="2 3">
    <name type="scientific">Piloderma croceum (strain F 1598)</name>
    <dbReference type="NCBI Taxonomy" id="765440"/>
    <lineage>
        <taxon>Eukaryota</taxon>
        <taxon>Fungi</taxon>
        <taxon>Dikarya</taxon>
        <taxon>Basidiomycota</taxon>
        <taxon>Agaricomycotina</taxon>
        <taxon>Agaricomycetes</taxon>
        <taxon>Agaricomycetidae</taxon>
        <taxon>Atheliales</taxon>
        <taxon>Atheliaceae</taxon>
        <taxon>Piloderma</taxon>
    </lineage>
</organism>
<feature type="domain" description="Serine aminopeptidase S33" evidence="1">
    <location>
        <begin position="29"/>
        <end position="287"/>
    </location>
</feature>
<dbReference type="SUPFAM" id="SSF53474">
    <property type="entry name" value="alpha/beta-Hydrolases"/>
    <property type="match status" value="1"/>
</dbReference>
<dbReference type="AlphaFoldDB" id="A0A0C3FCX4"/>
<proteinExistence type="predicted"/>
<name>A0A0C3FCX4_PILCF</name>
<dbReference type="OrthoDB" id="10249433at2759"/>